<proteinExistence type="predicted"/>
<protein>
    <submittedName>
        <fullName evidence="1">Uncharacterized protein</fullName>
    </submittedName>
</protein>
<name>A0A8H3KSR1_9GLOM</name>
<accession>A0A8H3KSR1</accession>
<organism evidence="1 2">
    <name type="scientific">Rhizophagus clarus</name>
    <dbReference type="NCBI Taxonomy" id="94130"/>
    <lineage>
        <taxon>Eukaryota</taxon>
        <taxon>Fungi</taxon>
        <taxon>Fungi incertae sedis</taxon>
        <taxon>Mucoromycota</taxon>
        <taxon>Glomeromycotina</taxon>
        <taxon>Glomeromycetes</taxon>
        <taxon>Glomerales</taxon>
        <taxon>Glomeraceae</taxon>
        <taxon>Rhizophagus</taxon>
    </lineage>
</organism>
<dbReference type="AlphaFoldDB" id="A0A8H3KSR1"/>
<evidence type="ECO:0000313" key="2">
    <source>
        <dbReference type="Proteomes" id="UP000615446"/>
    </source>
</evidence>
<comment type="caution">
    <text evidence="1">The sequence shown here is derived from an EMBL/GenBank/DDBJ whole genome shotgun (WGS) entry which is preliminary data.</text>
</comment>
<evidence type="ECO:0000313" key="1">
    <source>
        <dbReference type="EMBL" id="GES75192.1"/>
    </source>
</evidence>
<sequence>MSKELEEKVKKLKEELKVFVNWTGLKQGNRTGRNNVVNGGKRIAGGTFYRSSRRPIGRPGRNAILELPPREPKQVDRQYCDKIVGPDGVSNFIRTHGTNVE</sequence>
<reference evidence="1" key="1">
    <citation type="submission" date="2019-10" db="EMBL/GenBank/DDBJ databases">
        <title>Conservation and host-specific expression of non-tandemly repeated heterogenous ribosome RNA gene in arbuscular mycorrhizal fungi.</title>
        <authorList>
            <person name="Maeda T."/>
            <person name="Kobayashi Y."/>
            <person name="Nakagawa T."/>
            <person name="Ezawa T."/>
            <person name="Yamaguchi K."/>
            <person name="Bino T."/>
            <person name="Nishimoto Y."/>
            <person name="Shigenobu S."/>
            <person name="Kawaguchi M."/>
        </authorList>
    </citation>
    <scope>NUCLEOTIDE SEQUENCE</scope>
    <source>
        <strain evidence="1">HR1</strain>
    </source>
</reference>
<gene>
    <name evidence="1" type="ORF">RCL2_000264300</name>
</gene>
<dbReference type="EMBL" id="BLAL01000013">
    <property type="protein sequence ID" value="GES75192.1"/>
    <property type="molecule type" value="Genomic_DNA"/>
</dbReference>
<dbReference type="Proteomes" id="UP000615446">
    <property type="component" value="Unassembled WGS sequence"/>
</dbReference>